<dbReference type="AlphaFoldDB" id="A0A368UQ02"/>
<accession>A0A368UQ02</accession>
<keyword evidence="1" id="KW-0472">Membrane</keyword>
<evidence type="ECO:0000313" key="3">
    <source>
        <dbReference type="Proteomes" id="UP000252733"/>
    </source>
</evidence>
<keyword evidence="3" id="KW-1185">Reference proteome</keyword>
<dbReference type="InterPro" id="IPR025738">
    <property type="entry name" value="BatD"/>
</dbReference>
<reference evidence="2 3" key="1">
    <citation type="submission" date="2018-07" db="EMBL/GenBank/DDBJ databases">
        <title>Freshwater and sediment microbial communities from various areas in North America, analyzing microbe dynamics in response to fracking.</title>
        <authorList>
            <person name="Lamendella R."/>
        </authorList>
    </citation>
    <scope>NUCLEOTIDE SEQUENCE [LARGE SCALE GENOMIC DNA]</scope>
    <source>
        <strain evidence="2 3">160A</strain>
    </source>
</reference>
<keyword evidence="1" id="KW-0812">Transmembrane</keyword>
<feature type="transmembrane region" description="Helical" evidence="1">
    <location>
        <begin position="488"/>
        <end position="508"/>
    </location>
</feature>
<organism evidence="2 3">
    <name type="scientific">Marinilabilia salmonicolor</name>
    <dbReference type="NCBI Taxonomy" id="989"/>
    <lineage>
        <taxon>Bacteria</taxon>
        <taxon>Pseudomonadati</taxon>
        <taxon>Bacteroidota</taxon>
        <taxon>Bacteroidia</taxon>
        <taxon>Marinilabiliales</taxon>
        <taxon>Marinilabiliaceae</taxon>
        <taxon>Marinilabilia</taxon>
    </lineage>
</organism>
<evidence type="ECO:0000256" key="1">
    <source>
        <dbReference type="SAM" id="Phobius"/>
    </source>
</evidence>
<gene>
    <name evidence="2" type="ORF">DFO77_12361</name>
</gene>
<keyword evidence="1" id="KW-1133">Transmembrane helix</keyword>
<sequence length="638" mass="71355">MNQALQMMHQQESNPLHASNIRLITRNIFLRMKSFLFTLLLFIPAILSGQDVSFEANAPATVEEGKRFQLVYKVNKAGEDLRIPELADFQILMGPTSSQRSQVQIINGKVSREVEYTYTYILKADTKGTFSIPPASIVVDDKKHESNSLEIKVVEAGQQSAQTPGVTDNQSGAISDDDVFITMKANKTSVFQDQPVLLTTKIYTRVNLEGISDIQHPTFRNFLAEDITGSENIEWSLENINGKTYRVGTYNQKIIYPQTSGQLKIEPISIEFLVRIRQTRQSNNIFDNFFDTHRTVRRTVTSDGVTINVKALPTPQPANFSGVVGQLDMDVSLSKNQAKVNDGITLKTVISGTGNLKIAAAPNIAFPPDFDVFDPNTTSNLNLTVNGNKGSKTYEQLIIPRHSGAFEIPPVEYVYFDPSIGQYRTLKSQKLTINVESNGETASPTNQQSTGPAAANREGVKFVGKDIRYIKTENLNLQPVNTFFFGSWKFVLGYTIPLILFVIISLIYRQKIKVNANISLKKTKQANKMARKRLKKAAQHLKSGNNEAFYEELTKGLWGYISDKLVIPISDLNIDNVRQELENNGAMKDNTEKLVEILETCEYARYAPSGETAKKEGLYQAAIEVISKLESNLKKKIK</sequence>
<protein>
    <submittedName>
        <fullName evidence="2">Oxygen tolerance protein BatD</fullName>
    </submittedName>
</protein>
<comment type="caution">
    <text evidence="2">The sequence shown here is derived from an EMBL/GenBank/DDBJ whole genome shotgun (WGS) entry which is preliminary data.</text>
</comment>
<dbReference type="EMBL" id="QPIZ01000023">
    <property type="protein sequence ID" value="RCW30235.1"/>
    <property type="molecule type" value="Genomic_DNA"/>
</dbReference>
<dbReference type="PANTHER" id="PTHR40940">
    <property type="entry name" value="PROTEIN BATD-RELATED"/>
    <property type="match status" value="1"/>
</dbReference>
<name>A0A368UQ02_9BACT</name>
<dbReference type="PANTHER" id="PTHR40940:SF2">
    <property type="entry name" value="BATD"/>
    <property type="match status" value="1"/>
</dbReference>
<proteinExistence type="predicted"/>
<dbReference type="Proteomes" id="UP000252733">
    <property type="component" value="Unassembled WGS sequence"/>
</dbReference>
<evidence type="ECO:0000313" key="2">
    <source>
        <dbReference type="EMBL" id="RCW30235.1"/>
    </source>
</evidence>
<dbReference type="Pfam" id="PF13584">
    <property type="entry name" value="BatD"/>
    <property type="match status" value="2"/>
</dbReference>